<dbReference type="EMBL" id="BLXT01004644">
    <property type="protein sequence ID" value="GFO16085.1"/>
    <property type="molecule type" value="Genomic_DNA"/>
</dbReference>
<dbReference type="Proteomes" id="UP000735302">
    <property type="component" value="Unassembled WGS sequence"/>
</dbReference>
<dbReference type="AlphaFoldDB" id="A0AAV4B9A5"/>
<evidence type="ECO:0000313" key="2">
    <source>
        <dbReference type="EMBL" id="GFO16085.1"/>
    </source>
</evidence>
<evidence type="ECO:0000259" key="1">
    <source>
        <dbReference type="Pfam" id="PF20700"/>
    </source>
</evidence>
<evidence type="ECO:0000313" key="3">
    <source>
        <dbReference type="Proteomes" id="UP000735302"/>
    </source>
</evidence>
<proteinExistence type="predicted"/>
<protein>
    <recommendedName>
        <fullName evidence="1">Mutator-like transposase domain-containing protein</fullName>
    </recommendedName>
</protein>
<comment type="caution">
    <text evidence="2">The sequence shown here is derived from an EMBL/GenBank/DDBJ whole genome shotgun (WGS) entry which is preliminary data.</text>
</comment>
<dbReference type="InterPro" id="IPR049012">
    <property type="entry name" value="Mutator_transp_dom"/>
</dbReference>
<name>A0AAV4B9A5_9GAST</name>
<reference evidence="2 3" key="1">
    <citation type="journal article" date="2021" name="Elife">
        <title>Chloroplast acquisition without the gene transfer in kleptoplastic sea slugs, Plakobranchus ocellatus.</title>
        <authorList>
            <person name="Maeda T."/>
            <person name="Takahashi S."/>
            <person name="Yoshida T."/>
            <person name="Shimamura S."/>
            <person name="Takaki Y."/>
            <person name="Nagai Y."/>
            <person name="Toyoda A."/>
            <person name="Suzuki Y."/>
            <person name="Arimoto A."/>
            <person name="Ishii H."/>
            <person name="Satoh N."/>
            <person name="Nishiyama T."/>
            <person name="Hasebe M."/>
            <person name="Maruyama T."/>
            <person name="Minagawa J."/>
            <person name="Obokata J."/>
            <person name="Shigenobu S."/>
        </authorList>
    </citation>
    <scope>NUCLEOTIDE SEQUENCE [LARGE SCALE GENOMIC DNA]</scope>
</reference>
<keyword evidence="3" id="KW-1185">Reference proteome</keyword>
<organism evidence="2 3">
    <name type="scientific">Plakobranchus ocellatus</name>
    <dbReference type="NCBI Taxonomy" id="259542"/>
    <lineage>
        <taxon>Eukaryota</taxon>
        <taxon>Metazoa</taxon>
        <taxon>Spiralia</taxon>
        <taxon>Lophotrochozoa</taxon>
        <taxon>Mollusca</taxon>
        <taxon>Gastropoda</taxon>
        <taxon>Heterobranchia</taxon>
        <taxon>Euthyneura</taxon>
        <taxon>Panpulmonata</taxon>
        <taxon>Sacoglossa</taxon>
        <taxon>Placobranchoidea</taxon>
        <taxon>Plakobranchidae</taxon>
        <taxon>Plakobranchus</taxon>
    </lineage>
</organism>
<gene>
    <name evidence="2" type="ORF">PoB_004259000</name>
</gene>
<dbReference type="Pfam" id="PF20700">
    <property type="entry name" value="Mutator"/>
    <property type="match status" value="1"/>
</dbReference>
<sequence>MEQKSVVELFGRSLQNGMGYRSMLSDGDTNIIKEIHKLDPYPGMKVEKLELINIWPSVSVRGFILSSATERSRVLL</sequence>
<feature type="domain" description="Mutator-like transposase" evidence="1">
    <location>
        <begin position="1"/>
        <end position="50"/>
    </location>
</feature>
<accession>A0AAV4B9A5</accession>